<evidence type="ECO:0000256" key="2">
    <source>
        <dbReference type="ARBA" id="ARBA00004443"/>
    </source>
</evidence>
<reference evidence="10 11" key="1">
    <citation type="submission" date="2023-01" db="EMBL/GenBank/DDBJ databases">
        <title>Analysis of 21 Apiospora genomes using comparative genomics revels a genus with tremendous synthesis potential of carbohydrate active enzymes and secondary metabolites.</title>
        <authorList>
            <person name="Sorensen T."/>
        </authorList>
    </citation>
    <scope>NUCLEOTIDE SEQUENCE [LARGE SCALE GENOMIC DNA]</scope>
    <source>
        <strain evidence="10 11">CBS 117206</strain>
    </source>
</reference>
<dbReference type="AlphaFoldDB" id="A0AAW0QKR6"/>
<keyword evidence="7 8" id="KW-0472">Membrane</keyword>
<dbReference type="InterPro" id="IPR040152">
    <property type="entry name" value="Atp25"/>
</dbReference>
<feature type="compositionally biased region" description="Polar residues" evidence="9">
    <location>
        <begin position="65"/>
        <end position="76"/>
    </location>
</feature>
<evidence type="ECO:0000256" key="4">
    <source>
        <dbReference type="ARBA" id="ARBA00022792"/>
    </source>
</evidence>
<dbReference type="GO" id="GO:0048255">
    <property type="term" value="P:mRNA stabilization"/>
    <property type="evidence" value="ECO:0007669"/>
    <property type="project" value="TreeGrafter"/>
</dbReference>
<keyword evidence="4 8" id="KW-0999">Mitochondrion inner membrane</keyword>
<comment type="caution">
    <text evidence="10">The sequence shown here is derived from an EMBL/GenBank/DDBJ whole genome shotgun (WGS) entry which is preliminary data.</text>
</comment>
<gene>
    <name evidence="10" type="ORF">PG999_009433</name>
</gene>
<dbReference type="FunFam" id="3.30.460.10:FF:000044">
    <property type="entry name" value="ATPase synthesis protein 25, mitochondrial"/>
    <property type="match status" value="1"/>
</dbReference>
<keyword evidence="6 8" id="KW-0496">Mitochondrion</keyword>
<feature type="region of interest" description="Disordered" evidence="9">
    <location>
        <begin position="61"/>
        <end position="91"/>
    </location>
</feature>
<evidence type="ECO:0000313" key="10">
    <source>
        <dbReference type="EMBL" id="KAK8106074.1"/>
    </source>
</evidence>
<dbReference type="GO" id="GO:0140053">
    <property type="term" value="P:mitochondrial gene expression"/>
    <property type="evidence" value="ECO:0007669"/>
    <property type="project" value="UniProtKB-UniRule"/>
</dbReference>
<accession>A0AAW0QKR6</accession>
<dbReference type="PANTHER" id="PTHR28087:SF1">
    <property type="entry name" value="ATPASE SYNTHESIS PROTEIN 25, MITOCHONDRIAL"/>
    <property type="match status" value="1"/>
</dbReference>
<comment type="function">
    <text evidence="1">Probable mitochondrial mRNA stabilization factor.</text>
</comment>
<evidence type="ECO:0000256" key="7">
    <source>
        <dbReference type="ARBA" id="ARBA00023136"/>
    </source>
</evidence>
<organism evidence="10 11">
    <name type="scientific">Apiospora kogelbergensis</name>
    <dbReference type="NCBI Taxonomy" id="1337665"/>
    <lineage>
        <taxon>Eukaryota</taxon>
        <taxon>Fungi</taxon>
        <taxon>Dikarya</taxon>
        <taxon>Ascomycota</taxon>
        <taxon>Pezizomycotina</taxon>
        <taxon>Sordariomycetes</taxon>
        <taxon>Xylariomycetidae</taxon>
        <taxon>Amphisphaeriales</taxon>
        <taxon>Apiosporaceae</taxon>
        <taxon>Apiospora</taxon>
    </lineage>
</organism>
<evidence type="ECO:0000256" key="3">
    <source>
        <dbReference type="ARBA" id="ARBA00010787"/>
    </source>
</evidence>
<evidence type="ECO:0000256" key="1">
    <source>
        <dbReference type="ARBA" id="ARBA00003470"/>
    </source>
</evidence>
<evidence type="ECO:0000256" key="6">
    <source>
        <dbReference type="ARBA" id="ARBA00023128"/>
    </source>
</evidence>
<dbReference type="GO" id="GO:0005743">
    <property type="term" value="C:mitochondrial inner membrane"/>
    <property type="evidence" value="ECO:0007669"/>
    <property type="project" value="UniProtKB-SubCell"/>
</dbReference>
<dbReference type="EMBL" id="JAQQWP010000008">
    <property type="protein sequence ID" value="KAK8106074.1"/>
    <property type="molecule type" value="Genomic_DNA"/>
</dbReference>
<evidence type="ECO:0000256" key="8">
    <source>
        <dbReference type="RuleBase" id="RU367062"/>
    </source>
</evidence>
<protein>
    <recommendedName>
        <fullName evidence="8">ATPase synthesis protein 25</fullName>
    </recommendedName>
</protein>
<comment type="subcellular location">
    <subcellularLocation>
        <location evidence="2 8">Mitochondrion inner membrane</location>
        <topology evidence="2 8">Peripheral membrane protein</topology>
        <orientation evidence="2 8">Matrix side</orientation>
    </subcellularLocation>
</comment>
<name>A0AAW0QKR6_9PEZI</name>
<evidence type="ECO:0000313" key="11">
    <source>
        <dbReference type="Proteomes" id="UP001392437"/>
    </source>
</evidence>
<evidence type="ECO:0000256" key="9">
    <source>
        <dbReference type="SAM" id="MobiDB-lite"/>
    </source>
</evidence>
<dbReference type="PANTHER" id="PTHR28087">
    <property type="entry name" value="ATPASE SYNTHESIS PROTEIN 25, MITOCHONDRIAL"/>
    <property type="match status" value="1"/>
</dbReference>
<proteinExistence type="inferred from homology"/>
<comment type="function">
    <text evidence="8">Mitochondrial mRNA stabilization factor.</text>
</comment>
<dbReference type="Gene3D" id="3.30.460.10">
    <property type="entry name" value="Beta Polymerase, domain 2"/>
    <property type="match status" value="1"/>
</dbReference>
<feature type="compositionally biased region" description="Polar residues" evidence="9">
    <location>
        <begin position="331"/>
        <end position="358"/>
    </location>
</feature>
<keyword evidence="11" id="KW-1185">Reference proteome</keyword>
<evidence type="ECO:0000256" key="5">
    <source>
        <dbReference type="ARBA" id="ARBA00022946"/>
    </source>
</evidence>
<dbReference type="Proteomes" id="UP001392437">
    <property type="component" value="Unassembled WGS sequence"/>
</dbReference>
<sequence>MAARRVLEAAASAGCSHCRASVFKLFLTPATPYIAPQAHAVTTRRLAFSAPALRRFSSAAVRSFPSESGKPQSPQETDPDTESAEDGQVADSQEAEVPWYLQVEPPTHAPVAEPPPLPEVPADSPAILQSLLEYASEEMGLEELSLLDLRKLNPPAALGSNLFMLFGNARSERHLHVSASRLVRWLRYEHKVHADADGLLGPNERKTKLRRKARRAKLLGTMGTDDADDGISTGWICVNLGTLNRGAEASTVVAEDGRVAGFGVSQKGSTIVVQVMTEARRAELDLETLWRRSLERQARNASSDSANPAEGTAAPGQSSITHPPTRPHLPSHQTPGASGLVATQSRSMSTSSAVDGNRVASTPSEVAYGINFKELSEQLQYDGKEKLRTLELLHTHIHQASLQEMREMLASSAFDRLLTLAIQDVPSQHTWSLRLDLECRGRQLNFSPYSGINNIKTLISQYRTDAILATREQCLDILSCIYTSSGAALPEKNAAALDLLDSLQLRSQNVITNDVIVAIIEAISTDRDAGAATWALQTRLETLLLHARLPYMGEDLLIKLLGAYSRQRNWERFWEVWRMPPQYMQPRSQDLYLYLYRLMMSTKSAHLCAAALRRCVPEMLKENPPVHHNPRVREAILGCVNFADSKALQHATQLPEESDNAAMQAFANREFVRFVRSIKSLA</sequence>
<keyword evidence="5 8" id="KW-0809">Transit peptide</keyword>
<dbReference type="InterPro" id="IPR043519">
    <property type="entry name" value="NT_sf"/>
</dbReference>
<comment type="similarity">
    <text evidence="3 8">Belongs to the ATP25 family.</text>
</comment>
<feature type="region of interest" description="Disordered" evidence="9">
    <location>
        <begin position="297"/>
        <end position="358"/>
    </location>
</feature>